<dbReference type="EMBL" id="LSSK01000113">
    <property type="protein sequence ID" value="OMH85077.1"/>
    <property type="molecule type" value="Genomic_DNA"/>
</dbReference>
<accession>A0A1R1PVS8</accession>
<reference evidence="2" key="1">
    <citation type="submission" date="2017-01" db="EMBL/GenBank/DDBJ databases">
        <authorList>
            <person name="Wang Y."/>
            <person name="White M."/>
            <person name="Kvist S."/>
            <person name="Moncalvo J.-M."/>
        </authorList>
    </citation>
    <scope>NUCLEOTIDE SEQUENCE [LARGE SCALE GENOMIC DNA]</scope>
    <source>
        <strain evidence="2">COL-18-3</strain>
    </source>
</reference>
<dbReference type="OrthoDB" id="43547at2759"/>
<evidence type="ECO:0000313" key="1">
    <source>
        <dbReference type="EMBL" id="OMH85077.1"/>
    </source>
</evidence>
<sequence>MRTNYQGDLVQAPKQYAKRKKKNKPHVAKTVVLKRIYNLSFGKVERALWCLDNLLVPQTIKEFEKLNLDVVDIIFKDKKQAYTKKVILKRYEAKRLEALKKRSKNLKAEGKGKRYDEVKEPFVQENGGKENVESFKHEEEALYGKRKRRNTVNEMDSKRSKMVKEFGEAEMVGEEEMVGEDIAESYQYVDRVISRLPVIYDQDTSFYFIDDKYKFVFVIDISESMTVLDMVTGSRLLDIALET</sequence>
<proteinExistence type="predicted"/>
<evidence type="ECO:0000313" key="2">
    <source>
        <dbReference type="Proteomes" id="UP000188320"/>
    </source>
</evidence>
<protein>
    <submittedName>
        <fullName evidence="1">Uncharacterized protein</fullName>
    </submittedName>
</protein>
<organism evidence="1 2">
    <name type="scientific">Zancudomyces culisetae</name>
    <name type="common">Gut fungus</name>
    <name type="synonym">Smittium culisetae</name>
    <dbReference type="NCBI Taxonomy" id="1213189"/>
    <lineage>
        <taxon>Eukaryota</taxon>
        <taxon>Fungi</taxon>
        <taxon>Fungi incertae sedis</taxon>
        <taxon>Zoopagomycota</taxon>
        <taxon>Kickxellomycotina</taxon>
        <taxon>Harpellomycetes</taxon>
        <taxon>Harpellales</taxon>
        <taxon>Legeriomycetaceae</taxon>
        <taxon>Zancudomyces</taxon>
    </lineage>
</organism>
<name>A0A1R1PVS8_ZANCU</name>
<dbReference type="AlphaFoldDB" id="A0A1R1PVS8"/>
<comment type="caution">
    <text evidence="1">The sequence shown here is derived from an EMBL/GenBank/DDBJ whole genome shotgun (WGS) entry which is preliminary data.</text>
</comment>
<keyword evidence="2" id="KW-1185">Reference proteome</keyword>
<dbReference type="Proteomes" id="UP000188320">
    <property type="component" value="Unassembled WGS sequence"/>
</dbReference>
<gene>
    <name evidence="1" type="ORF">AX774_g1403</name>
</gene>